<keyword evidence="2" id="KW-1185">Reference proteome</keyword>
<evidence type="ECO:0000313" key="1">
    <source>
        <dbReference type="EMBL" id="CEF62802.1"/>
    </source>
</evidence>
<protein>
    <submittedName>
        <fullName evidence="3">F-box domain-containing protein</fullName>
    </submittedName>
</protein>
<reference evidence="3" key="2">
    <citation type="submission" date="2020-12" db="UniProtKB">
        <authorList>
            <consortium name="WormBaseParasite"/>
        </authorList>
    </citation>
    <scope>IDENTIFICATION</scope>
</reference>
<name>A0A090L3Y4_STRRB</name>
<dbReference type="WormBase" id="SRAE_1000107100">
    <property type="protein sequence ID" value="SRP06736"/>
    <property type="gene ID" value="WBGene00257672"/>
</dbReference>
<dbReference type="Proteomes" id="UP000035682">
    <property type="component" value="Unplaced"/>
</dbReference>
<dbReference type="WBParaSite" id="SRAE_1000107100.1">
    <property type="protein sequence ID" value="SRAE_1000107100.1"/>
    <property type="gene ID" value="WBGene00257672"/>
</dbReference>
<reference evidence="1 2" key="1">
    <citation type="submission" date="2014-09" db="EMBL/GenBank/DDBJ databases">
        <authorList>
            <person name="Martin A.A."/>
        </authorList>
    </citation>
    <scope>NUCLEOTIDE SEQUENCE</scope>
    <source>
        <strain evidence="2">ED321</strain>
        <strain evidence="1">ED321 Heterogonic</strain>
    </source>
</reference>
<gene>
    <name evidence="1 3 4" type="ORF">SRAE_1000107100</name>
</gene>
<evidence type="ECO:0000313" key="4">
    <source>
        <dbReference type="WormBase" id="SRAE_1000107100"/>
    </source>
</evidence>
<dbReference type="GeneID" id="36375167"/>
<sequence>MHKRINISLLEKVMEIGIIRKKILDHIPSFNSISNLAKTSKYLDYLIYNEKITRKMLQYFDKQKIVIKFEGEVSKNINKLKLEDINIIEDKEFYERLDNVKDFFGEVFICKSLIQINIENYVQKCREKDRKHFIKLFIDKMYLDCMVRREATNLKLSGDFHKNEYMILHVLCYINHKNITSIRIPIYSFISSIKNYNGLKNNIFKGFPNLNELIIYGHSTDIDYINVLKNKKIIKHVLKDLSRKKNPTLILHFAKSNYKVFDYLLVILKIAKKYKINLKSNGETIFPLFKLKENKPCSYTKCNHFPMEVITSYFNFEIYNSDQLLDIIVNLKCCSNLEKLELKINYNNIKEGLDKMMKSNSYILSFVQCKKLRKIKLDFNGYCGKENIEDQLFCQDLEYLISMMPKTIEKLELNYAYNLTTKTTKILNEYLPNIKLLIMNNVSYKDFDCLKEFTNLQGLISNQNLPILLPRKLKLLTIKNNNTMDGQKIKHIQIEFIKIFSEIFSKHLQYNKDYYIFFDDIRQWYMYKHLIQNYLC</sequence>
<proteinExistence type="predicted"/>
<dbReference type="EMBL" id="LN609528">
    <property type="protein sequence ID" value="CEF62802.1"/>
    <property type="molecule type" value="Genomic_DNA"/>
</dbReference>
<dbReference type="RefSeq" id="XP_024502004.1">
    <property type="nucleotide sequence ID" value="XM_024647980.1"/>
</dbReference>
<accession>A0A090L3Y4</accession>
<evidence type="ECO:0000313" key="2">
    <source>
        <dbReference type="Proteomes" id="UP000035682"/>
    </source>
</evidence>
<dbReference type="AlphaFoldDB" id="A0A090L3Y4"/>
<organism evidence="1">
    <name type="scientific">Strongyloides ratti</name>
    <name type="common">Parasitic roundworm</name>
    <dbReference type="NCBI Taxonomy" id="34506"/>
    <lineage>
        <taxon>Eukaryota</taxon>
        <taxon>Metazoa</taxon>
        <taxon>Ecdysozoa</taxon>
        <taxon>Nematoda</taxon>
        <taxon>Chromadorea</taxon>
        <taxon>Rhabditida</taxon>
        <taxon>Tylenchina</taxon>
        <taxon>Panagrolaimomorpha</taxon>
        <taxon>Strongyloidoidea</taxon>
        <taxon>Strongyloididae</taxon>
        <taxon>Strongyloides</taxon>
    </lineage>
</organism>
<evidence type="ECO:0000313" key="3">
    <source>
        <dbReference type="WBParaSite" id="SRAE_1000107100.1"/>
    </source>
</evidence>
<dbReference type="CTD" id="36375167"/>